<comment type="cofactor">
    <cofactor evidence="1 6">
        <name>heme</name>
        <dbReference type="ChEBI" id="CHEBI:30413"/>
    </cofactor>
</comment>
<sequence>MEWGKNCFSFSDKALFGSPALTAEIFPHMDRSMAPMNMMGLVESFERCLSNAIKTFPIPQPGSSVSLQDFVLRLAHRATGAAYFGPTFDVESFWEDWQGFDDGVWKVALAYPVPLCPHFVKSREKVIQRFLEYLDNPHEPCDMIGEQERMARDVAKLDRRDLGVLIMSSYWPLMANVPWGSLWLLINQLQRSEGLGPILAELDAAGEAWSATQPDPTIAYLSNLTGFFQSQPQLPLFQSTINEVLRFTSDSYSMRGVVPDEGAILGGYKLKKNDTLIMSTRSVHFDEALFGPDAKQFNPKRWMGSLSEEAKGSFRPYGGGVSMCSGRHFASYHVKILLTTMLHTFRFEVDKVKSPGPSPVTISSENRGFGLRRPQGELFVKVKRI</sequence>
<keyword evidence="4 6" id="KW-0479">Metal-binding</keyword>
<evidence type="ECO:0000313" key="8">
    <source>
        <dbReference type="Proteomes" id="UP000054248"/>
    </source>
</evidence>
<name>A0A0C3Q6H5_9AGAM</name>
<feature type="binding site" description="axial binding residue" evidence="6">
    <location>
        <position position="324"/>
    </location>
    <ligand>
        <name>heme</name>
        <dbReference type="ChEBI" id="CHEBI:30413"/>
    </ligand>
    <ligandPart>
        <name>Fe</name>
        <dbReference type="ChEBI" id="CHEBI:18248"/>
    </ligandPart>
</feature>
<reference evidence="8" key="2">
    <citation type="submission" date="2015-01" db="EMBL/GenBank/DDBJ databases">
        <title>Evolutionary Origins and Diversification of the Mycorrhizal Mutualists.</title>
        <authorList>
            <consortium name="DOE Joint Genome Institute"/>
            <consortium name="Mycorrhizal Genomics Consortium"/>
            <person name="Kohler A."/>
            <person name="Kuo A."/>
            <person name="Nagy L.G."/>
            <person name="Floudas D."/>
            <person name="Copeland A."/>
            <person name="Barry K.W."/>
            <person name="Cichocki N."/>
            <person name="Veneault-Fourrey C."/>
            <person name="LaButti K."/>
            <person name="Lindquist E.A."/>
            <person name="Lipzen A."/>
            <person name="Lundell T."/>
            <person name="Morin E."/>
            <person name="Murat C."/>
            <person name="Riley R."/>
            <person name="Ohm R."/>
            <person name="Sun H."/>
            <person name="Tunlid A."/>
            <person name="Henrissat B."/>
            <person name="Grigoriev I.V."/>
            <person name="Hibbett D.S."/>
            <person name="Martin F."/>
        </authorList>
    </citation>
    <scope>NUCLEOTIDE SEQUENCE [LARGE SCALE GENOMIC DNA]</scope>
    <source>
        <strain evidence="8">MUT 4182</strain>
    </source>
</reference>
<keyword evidence="8" id="KW-1185">Reference proteome</keyword>
<evidence type="ECO:0008006" key="9">
    <source>
        <dbReference type="Google" id="ProtNLM"/>
    </source>
</evidence>
<keyword evidence="3 6" id="KW-0349">Heme</keyword>
<comment type="similarity">
    <text evidence="2">Belongs to the cytochrome P450 family.</text>
</comment>
<dbReference type="STRING" id="1051891.A0A0C3Q6H5"/>
<evidence type="ECO:0000313" key="7">
    <source>
        <dbReference type="EMBL" id="KIO19391.1"/>
    </source>
</evidence>
<dbReference type="OrthoDB" id="1844152at2759"/>
<dbReference type="Proteomes" id="UP000054248">
    <property type="component" value="Unassembled WGS sequence"/>
</dbReference>
<protein>
    <recommendedName>
        <fullName evidence="9">Cytochrome P450</fullName>
    </recommendedName>
</protein>
<dbReference type="InterPro" id="IPR050529">
    <property type="entry name" value="CYP450_sterol_14alpha_dmase"/>
</dbReference>
<dbReference type="PANTHER" id="PTHR24304:SF2">
    <property type="entry name" value="24-HYDROXYCHOLESTEROL 7-ALPHA-HYDROXYLASE"/>
    <property type="match status" value="1"/>
</dbReference>
<dbReference type="Gene3D" id="1.10.630.10">
    <property type="entry name" value="Cytochrome P450"/>
    <property type="match status" value="1"/>
</dbReference>
<evidence type="ECO:0000256" key="6">
    <source>
        <dbReference type="PIRSR" id="PIRSR602403-1"/>
    </source>
</evidence>
<dbReference type="GO" id="GO:0005506">
    <property type="term" value="F:iron ion binding"/>
    <property type="evidence" value="ECO:0007669"/>
    <property type="project" value="InterPro"/>
</dbReference>
<dbReference type="PANTHER" id="PTHR24304">
    <property type="entry name" value="CYTOCHROME P450 FAMILY 7"/>
    <property type="match status" value="1"/>
</dbReference>
<dbReference type="GO" id="GO:0016705">
    <property type="term" value="F:oxidoreductase activity, acting on paired donors, with incorporation or reduction of molecular oxygen"/>
    <property type="evidence" value="ECO:0007669"/>
    <property type="project" value="InterPro"/>
</dbReference>
<accession>A0A0C3Q6H5</accession>
<dbReference type="AlphaFoldDB" id="A0A0C3Q6H5"/>
<dbReference type="EMBL" id="KN823224">
    <property type="protein sequence ID" value="KIO19391.1"/>
    <property type="molecule type" value="Genomic_DNA"/>
</dbReference>
<dbReference type="GO" id="GO:0008395">
    <property type="term" value="F:steroid hydroxylase activity"/>
    <property type="evidence" value="ECO:0007669"/>
    <property type="project" value="TreeGrafter"/>
</dbReference>
<dbReference type="PRINTS" id="PR00465">
    <property type="entry name" value="EP450IV"/>
</dbReference>
<evidence type="ECO:0000256" key="5">
    <source>
        <dbReference type="ARBA" id="ARBA00023004"/>
    </source>
</evidence>
<evidence type="ECO:0000256" key="4">
    <source>
        <dbReference type="ARBA" id="ARBA00022723"/>
    </source>
</evidence>
<dbReference type="GO" id="GO:0020037">
    <property type="term" value="F:heme binding"/>
    <property type="evidence" value="ECO:0007669"/>
    <property type="project" value="InterPro"/>
</dbReference>
<evidence type="ECO:0000256" key="2">
    <source>
        <dbReference type="ARBA" id="ARBA00010617"/>
    </source>
</evidence>
<dbReference type="InterPro" id="IPR001128">
    <property type="entry name" value="Cyt_P450"/>
</dbReference>
<dbReference type="Pfam" id="PF00067">
    <property type="entry name" value="p450"/>
    <property type="match status" value="1"/>
</dbReference>
<dbReference type="InterPro" id="IPR002403">
    <property type="entry name" value="Cyt_P450_E_grp-IV"/>
</dbReference>
<dbReference type="InterPro" id="IPR036396">
    <property type="entry name" value="Cyt_P450_sf"/>
</dbReference>
<evidence type="ECO:0000256" key="1">
    <source>
        <dbReference type="ARBA" id="ARBA00001971"/>
    </source>
</evidence>
<evidence type="ECO:0000256" key="3">
    <source>
        <dbReference type="ARBA" id="ARBA00022617"/>
    </source>
</evidence>
<dbReference type="HOGENOM" id="CLU_018012_5_1_1"/>
<gene>
    <name evidence="7" type="ORF">M407DRAFT_246177</name>
</gene>
<dbReference type="SUPFAM" id="SSF48264">
    <property type="entry name" value="Cytochrome P450"/>
    <property type="match status" value="1"/>
</dbReference>
<reference evidence="7 8" key="1">
    <citation type="submission" date="2014-04" db="EMBL/GenBank/DDBJ databases">
        <authorList>
            <consortium name="DOE Joint Genome Institute"/>
            <person name="Kuo A."/>
            <person name="Girlanda M."/>
            <person name="Perotto S."/>
            <person name="Kohler A."/>
            <person name="Nagy L.G."/>
            <person name="Floudas D."/>
            <person name="Copeland A."/>
            <person name="Barry K.W."/>
            <person name="Cichocki N."/>
            <person name="Veneault-Fourrey C."/>
            <person name="LaButti K."/>
            <person name="Lindquist E.A."/>
            <person name="Lipzen A."/>
            <person name="Lundell T."/>
            <person name="Morin E."/>
            <person name="Murat C."/>
            <person name="Sun H."/>
            <person name="Tunlid A."/>
            <person name="Henrissat B."/>
            <person name="Grigoriev I.V."/>
            <person name="Hibbett D.S."/>
            <person name="Martin F."/>
            <person name="Nordberg H.P."/>
            <person name="Cantor M.N."/>
            <person name="Hua S.X."/>
        </authorList>
    </citation>
    <scope>NUCLEOTIDE SEQUENCE [LARGE SCALE GENOMIC DNA]</scope>
    <source>
        <strain evidence="7 8">MUT 4182</strain>
    </source>
</reference>
<organism evidence="7 8">
    <name type="scientific">Tulasnella calospora MUT 4182</name>
    <dbReference type="NCBI Taxonomy" id="1051891"/>
    <lineage>
        <taxon>Eukaryota</taxon>
        <taxon>Fungi</taxon>
        <taxon>Dikarya</taxon>
        <taxon>Basidiomycota</taxon>
        <taxon>Agaricomycotina</taxon>
        <taxon>Agaricomycetes</taxon>
        <taxon>Cantharellales</taxon>
        <taxon>Tulasnellaceae</taxon>
        <taxon>Tulasnella</taxon>
    </lineage>
</organism>
<keyword evidence="5 6" id="KW-0408">Iron</keyword>
<proteinExistence type="inferred from homology"/>